<evidence type="ECO:0000313" key="2">
    <source>
        <dbReference type="Proteomes" id="UP000606786"/>
    </source>
</evidence>
<dbReference type="AlphaFoldDB" id="A0A811V3S9"/>
<protein>
    <submittedName>
        <fullName evidence="1">(Mediterranean fruit fly) hypothetical protein</fullName>
    </submittedName>
</protein>
<name>A0A811V3S9_CERCA</name>
<keyword evidence="2" id="KW-1185">Reference proteome</keyword>
<dbReference type="Proteomes" id="UP000606786">
    <property type="component" value="Unassembled WGS sequence"/>
</dbReference>
<accession>A0A811V3S9</accession>
<reference evidence="1" key="1">
    <citation type="submission" date="2020-11" db="EMBL/GenBank/DDBJ databases">
        <authorList>
            <person name="Whitehead M."/>
        </authorList>
    </citation>
    <scope>NUCLEOTIDE SEQUENCE</scope>
    <source>
        <strain evidence="1">EGII</strain>
    </source>
</reference>
<comment type="caution">
    <text evidence="1">The sequence shown here is derived from an EMBL/GenBank/DDBJ whole genome shotgun (WGS) entry which is preliminary data.</text>
</comment>
<evidence type="ECO:0000313" key="1">
    <source>
        <dbReference type="EMBL" id="CAD7006262.1"/>
    </source>
</evidence>
<proteinExistence type="predicted"/>
<organism evidence="1 2">
    <name type="scientific">Ceratitis capitata</name>
    <name type="common">Mediterranean fruit fly</name>
    <name type="synonym">Tephritis capitata</name>
    <dbReference type="NCBI Taxonomy" id="7213"/>
    <lineage>
        <taxon>Eukaryota</taxon>
        <taxon>Metazoa</taxon>
        <taxon>Ecdysozoa</taxon>
        <taxon>Arthropoda</taxon>
        <taxon>Hexapoda</taxon>
        <taxon>Insecta</taxon>
        <taxon>Pterygota</taxon>
        <taxon>Neoptera</taxon>
        <taxon>Endopterygota</taxon>
        <taxon>Diptera</taxon>
        <taxon>Brachycera</taxon>
        <taxon>Muscomorpha</taxon>
        <taxon>Tephritoidea</taxon>
        <taxon>Tephritidae</taxon>
        <taxon>Ceratitis</taxon>
        <taxon>Ceratitis</taxon>
    </lineage>
</organism>
<sequence>MRRTVSSSQAIYCSSFQQLHGTPNLLAVSELPSDGGHRNRSWKNHEAIDYLAEAARGSRGKNYSYTHCWVCFAYLFRQQQMIAHLIVEPIIASLSNPNQQKSPLPW</sequence>
<gene>
    <name evidence="1" type="ORF">CCAP1982_LOCUS14587</name>
</gene>
<dbReference type="EMBL" id="CAJHJT010000034">
    <property type="protein sequence ID" value="CAD7006262.1"/>
    <property type="molecule type" value="Genomic_DNA"/>
</dbReference>